<comment type="similarity">
    <text evidence="2">Belongs to the MipA/OmpV family.</text>
</comment>
<keyword evidence="4" id="KW-0472">Membrane</keyword>
<gene>
    <name evidence="6" type="ORF">CNECB9_4870042</name>
</gene>
<evidence type="ECO:0000256" key="4">
    <source>
        <dbReference type="ARBA" id="ARBA00023136"/>
    </source>
</evidence>
<dbReference type="InterPro" id="IPR010583">
    <property type="entry name" value="MipA"/>
</dbReference>
<accession>A0A1K0IMA6</accession>
<dbReference type="Pfam" id="PF06629">
    <property type="entry name" value="MipA"/>
    <property type="match status" value="1"/>
</dbReference>
<dbReference type="EMBL" id="FMSH01000431">
    <property type="protein sequence ID" value="SCU89215.1"/>
    <property type="molecule type" value="Genomic_DNA"/>
</dbReference>
<proteinExistence type="inferred from homology"/>
<comment type="subcellular location">
    <subcellularLocation>
        <location evidence="1">Cell outer membrane</location>
    </subcellularLocation>
</comment>
<evidence type="ECO:0008006" key="7">
    <source>
        <dbReference type="Google" id="ProtNLM"/>
    </source>
</evidence>
<name>A0A1K0IMA6_CUPNE</name>
<reference evidence="6" key="1">
    <citation type="submission" date="2016-09" db="EMBL/GenBank/DDBJ databases">
        <authorList>
            <person name="Capua I."/>
            <person name="De Benedictis P."/>
            <person name="Joannis T."/>
            <person name="Lombin L.H."/>
            <person name="Cattoli G."/>
        </authorList>
    </citation>
    <scope>NUCLEOTIDE SEQUENCE</scope>
    <source>
        <strain evidence="6">B9</strain>
    </source>
</reference>
<dbReference type="AlphaFoldDB" id="A0A1K0IMA6"/>
<evidence type="ECO:0000256" key="5">
    <source>
        <dbReference type="ARBA" id="ARBA00023237"/>
    </source>
</evidence>
<dbReference type="PANTHER" id="PTHR38776">
    <property type="entry name" value="MLTA-INTERACTING PROTEIN-RELATED"/>
    <property type="match status" value="1"/>
</dbReference>
<sequence length="317" mass="34258">MVALAAIQWKDVAHGPHARNLTARLAGVEAAVTELYPKRPFPCIALLLAAGAVLVPGLASAQTPAPLAEWQFSAGIPLQKLFEDTIPDWQVRLGAAAMVRPRYDGSSEYIVVGGPSIDIRYRDLAFASIGEGLGVNLLRGKNWRAGIALSYNLGRRGQEDSPHLDGMGNINPAPEGKLFAEYAVSKEFPLVLRIDARRSLGGSDGWVGDIGAYMPLPGSSEKFFWFAGPTVTLADSRYMNAWYGVSNSQARAGRPAYHARGGIKSYGFGFSAVWYFNKHWFATSDIAISQLAGDAADSPITRKSTNGVFDLSVNYEF</sequence>
<evidence type="ECO:0000256" key="3">
    <source>
        <dbReference type="ARBA" id="ARBA00022729"/>
    </source>
</evidence>
<evidence type="ECO:0000313" key="6">
    <source>
        <dbReference type="EMBL" id="SCU89215.1"/>
    </source>
</evidence>
<evidence type="ECO:0000256" key="1">
    <source>
        <dbReference type="ARBA" id="ARBA00004442"/>
    </source>
</evidence>
<evidence type="ECO:0000256" key="2">
    <source>
        <dbReference type="ARBA" id="ARBA00005722"/>
    </source>
</evidence>
<organism evidence="6">
    <name type="scientific">Cupriavidus necator</name>
    <name type="common">Alcaligenes eutrophus</name>
    <name type="synonym">Ralstonia eutropha</name>
    <dbReference type="NCBI Taxonomy" id="106590"/>
    <lineage>
        <taxon>Bacteria</taxon>
        <taxon>Pseudomonadati</taxon>
        <taxon>Pseudomonadota</taxon>
        <taxon>Betaproteobacteria</taxon>
        <taxon>Burkholderiales</taxon>
        <taxon>Burkholderiaceae</taxon>
        <taxon>Cupriavidus</taxon>
    </lineage>
</organism>
<dbReference type="GO" id="GO:0009279">
    <property type="term" value="C:cell outer membrane"/>
    <property type="evidence" value="ECO:0007669"/>
    <property type="project" value="UniProtKB-SubCell"/>
</dbReference>
<protein>
    <recommendedName>
        <fullName evidence="7">MipA/OmpV family protein</fullName>
    </recommendedName>
</protein>
<keyword evidence="3" id="KW-0732">Signal</keyword>
<keyword evidence="5" id="KW-0998">Cell outer membrane</keyword>
<dbReference type="PANTHER" id="PTHR38776:SF1">
    <property type="entry name" value="MLTA-INTERACTING PROTEIN-RELATED"/>
    <property type="match status" value="1"/>
</dbReference>